<dbReference type="Proteomes" id="UP000186074">
    <property type="component" value="Chromosome"/>
</dbReference>
<dbReference type="RefSeq" id="WP_076082694.1">
    <property type="nucleotide sequence ID" value="NZ_CP019070.1"/>
</dbReference>
<sequence>MGSKNRIFLGLISNHILHKIRNTFKKRVCMTDSTVKKIEEKHPPLDKEFIHSNNFQIVIDNTLMIYYDDKDRIYNCLSKVDNKLLVYGLVSKNKRTEVSTLFQTNPSQVKKNFKENKNIIVLKEEFTTN</sequence>
<dbReference type="EMBL" id="CP019070">
    <property type="protein sequence ID" value="APW64335.1"/>
    <property type="molecule type" value="Genomic_DNA"/>
</dbReference>
<proteinExistence type="predicted"/>
<gene>
    <name evidence="1" type="ORF">LPB137_00070</name>
</gene>
<dbReference type="OrthoDB" id="5368692at2"/>
<reference evidence="1 2" key="1">
    <citation type="submission" date="2017-01" db="EMBL/GenBank/DDBJ databases">
        <title>Genome sequencing of Arcobacter sp. LPB0137.</title>
        <authorList>
            <person name="Lee G.-W."/>
            <person name="Yi H."/>
        </authorList>
    </citation>
    <scope>NUCLEOTIDE SEQUENCE [LARGE SCALE GENOMIC DNA]</scope>
    <source>
        <strain evidence="1 2">LPB0137</strain>
    </source>
</reference>
<evidence type="ECO:0000313" key="2">
    <source>
        <dbReference type="Proteomes" id="UP000186074"/>
    </source>
</evidence>
<evidence type="ECO:0000313" key="1">
    <source>
        <dbReference type="EMBL" id="APW64335.1"/>
    </source>
</evidence>
<dbReference type="KEGG" id="alp:LPB137_00070"/>
<organism evidence="1 2">
    <name type="scientific">Poseidonibacter parvus</name>
    <dbReference type="NCBI Taxonomy" id="1850254"/>
    <lineage>
        <taxon>Bacteria</taxon>
        <taxon>Pseudomonadati</taxon>
        <taxon>Campylobacterota</taxon>
        <taxon>Epsilonproteobacteria</taxon>
        <taxon>Campylobacterales</taxon>
        <taxon>Arcobacteraceae</taxon>
        <taxon>Poseidonibacter</taxon>
    </lineage>
</organism>
<keyword evidence="2" id="KW-1185">Reference proteome</keyword>
<accession>A0A1P8KIG6</accession>
<protein>
    <submittedName>
        <fullName evidence="1">Uncharacterized protein</fullName>
    </submittedName>
</protein>
<name>A0A1P8KIG6_9BACT</name>
<dbReference type="AlphaFoldDB" id="A0A1P8KIG6"/>
<dbReference type="STRING" id="1850254.LPB137_00070"/>